<dbReference type="EMBL" id="DVFW01000028">
    <property type="protein sequence ID" value="HIQ80918.1"/>
    <property type="molecule type" value="Genomic_DNA"/>
</dbReference>
<evidence type="ECO:0000313" key="1">
    <source>
        <dbReference type="EMBL" id="HIQ80918.1"/>
    </source>
</evidence>
<proteinExistence type="predicted"/>
<dbReference type="SUPFAM" id="SSF53850">
    <property type="entry name" value="Periplasmic binding protein-like II"/>
    <property type="match status" value="1"/>
</dbReference>
<dbReference type="Gene3D" id="3.40.190.10">
    <property type="entry name" value="Periplasmic binding protein-like II"/>
    <property type="match status" value="1"/>
</dbReference>
<reference evidence="1" key="1">
    <citation type="submission" date="2020-10" db="EMBL/GenBank/DDBJ databases">
        <authorList>
            <person name="Gilroy R."/>
        </authorList>
    </citation>
    <scope>NUCLEOTIDE SEQUENCE</scope>
    <source>
        <strain evidence="1">ChiSjej1B19-3389</strain>
    </source>
</reference>
<evidence type="ECO:0000313" key="2">
    <source>
        <dbReference type="Proteomes" id="UP000886787"/>
    </source>
</evidence>
<reference evidence="1" key="2">
    <citation type="journal article" date="2021" name="PeerJ">
        <title>Extensive microbial diversity within the chicken gut microbiome revealed by metagenomics and culture.</title>
        <authorList>
            <person name="Gilroy R."/>
            <person name="Ravi A."/>
            <person name="Getino M."/>
            <person name="Pursley I."/>
            <person name="Horton D.L."/>
            <person name="Alikhan N.F."/>
            <person name="Baker D."/>
            <person name="Gharbi K."/>
            <person name="Hall N."/>
            <person name="Watson M."/>
            <person name="Adriaenssens E.M."/>
            <person name="Foster-Nyarko E."/>
            <person name="Jarju S."/>
            <person name="Secka A."/>
            <person name="Antonio M."/>
            <person name="Oren A."/>
            <person name="Chaudhuri R.R."/>
            <person name="La Ragione R."/>
            <person name="Hildebrand F."/>
            <person name="Pallen M.J."/>
        </authorList>
    </citation>
    <scope>NUCLEOTIDE SEQUENCE</scope>
    <source>
        <strain evidence="1">ChiSjej1B19-3389</strain>
    </source>
</reference>
<dbReference type="Proteomes" id="UP000886787">
    <property type="component" value="Unassembled WGS sequence"/>
</dbReference>
<protein>
    <submittedName>
        <fullName evidence="1">Uncharacterized protein</fullName>
    </submittedName>
</protein>
<dbReference type="AlphaFoldDB" id="A0A9D1CUV5"/>
<gene>
    <name evidence="1" type="ORF">IAD32_06505</name>
</gene>
<comment type="caution">
    <text evidence="1">The sequence shown here is derived from an EMBL/GenBank/DDBJ whole genome shotgun (WGS) entry which is preliminary data.</text>
</comment>
<sequence length="137" mass="15261">MAVFTFIVAAGSVNQTVAGFNCFQHGFFIYFQIVHLKYAKTLHRHFYAVDFPSEAKSISGEIHIGAGEICGMRIVTKAISELHKSSPDIKFHLYSGDDEITTERLNKGLLDFRMSVGITNLPNMIISNSLSSIILVY</sequence>
<organism evidence="1 2">
    <name type="scientific">Candidatus Scatavimonas merdigallinarum</name>
    <dbReference type="NCBI Taxonomy" id="2840914"/>
    <lineage>
        <taxon>Bacteria</taxon>
        <taxon>Bacillati</taxon>
        <taxon>Bacillota</taxon>
        <taxon>Clostridia</taxon>
        <taxon>Eubacteriales</taxon>
        <taxon>Oscillospiraceae</taxon>
        <taxon>Oscillospiraceae incertae sedis</taxon>
        <taxon>Candidatus Scatavimonas</taxon>
    </lineage>
</organism>
<name>A0A9D1CUV5_9FIRM</name>
<accession>A0A9D1CUV5</accession>